<keyword evidence="6" id="KW-0843">Virulence</keyword>
<evidence type="ECO:0000256" key="3">
    <source>
        <dbReference type="ARBA" id="ARBA00022475"/>
    </source>
</evidence>
<keyword evidence="5 8" id="KW-1133">Transmembrane helix</keyword>
<evidence type="ECO:0000256" key="8">
    <source>
        <dbReference type="SAM" id="Phobius"/>
    </source>
</evidence>
<dbReference type="KEGG" id="dvl:Dvul_3009"/>
<feature type="transmembrane region" description="Helical" evidence="8">
    <location>
        <begin position="48"/>
        <end position="68"/>
    </location>
</feature>
<accession>A0A0H3ADR1</accession>
<dbReference type="HOGENOM" id="CLU_164516_1_1_7"/>
<sequence>MDSMPMTYAVKALYLVLMLSMPPIIVASVVGIVLSLIQAITQLQEQTLTFGVKLIAVVLTLFLMGGWFGGELLRFADEIFVKFYLL</sequence>
<evidence type="ECO:0000256" key="2">
    <source>
        <dbReference type="ARBA" id="ARBA00006156"/>
    </source>
</evidence>
<evidence type="ECO:0000313" key="9">
    <source>
        <dbReference type="EMBL" id="ABM30020.1"/>
    </source>
</evidence>
<evidence type="ECO:0000256" key="4">
    <source>
        <dbReference type="ARBA" id="ARBA00022692"/>
    </source>
</evidence>
<evidence type="ECO:0000313" key="10">
    <source>
        <dbReference type="Proteomes" id="UP000009173"/>
    </source>
</evidence>
<keyword evidence="7 8" id="KW-0472">Membrane</keyword>
<keyword evidence="9" id="KW-0614">Plasmid</keyword>
<comment type="similarity">
    <text evidence="2">Belongs to the FliQ/MopD/SpaQ family.</text>
</comment>
<dbReference type="PANTHER" id="PTHR34040:SF7">
    <property type="entry name" value="SURFACE PRESENTATION OF ANTIGENS PROTEIN SPAQ"/>
    <property type="match status" value="1"/>
</dbReference>
<dbReference type="PRINTS" id="PR00952">
    <property type="entry name" value="TYPE3IMQPROT"/>
</dbReference>
<feature type="transmembrane region" description="Helical" evidence="8">
    <location>
        <begin position="12"/>
        <end position="36"/>
    </location>
</feature>
<dbReference type="Proteomes" id="UP000009173">
    <property type="component" value="Plasmid pDVUL01"/>
</dbReference>
<reference evidence="10" key="1">
    <citation type="journal article" date="2009" name="Environ. Microbiol.">
        <title>Contribution of mobile genetic elements to Desulfovibrio vulgaris genome plasticity.</title>
        <authorList>
            <person name="Walker C.B."/>
            <person name="Stolyar S."/>
            <person name="Chivian D."/>
            <person name="Pinel N."/>
            <person name="Gabster J.A."/>
            <person name="Dehal P.S."/>
            <person name="He Z."/>
            <person name="Yang Z.K."/>
            <person name="Yen H.C."/>
            <person name="Zhou J."/>
            <person name="Wall J.D."/>
            <person name="Hazen T.C."/>
            <person name="Arkin A.P."/>
            <person name="Stahl D.A."/>
        </authorList>
    </citation>
    <scope>NUCLEOTIDE SEQUENCE [LARGE SCALE GENOMIC DNA]</scope>
    <source>
        <strain evidence="10">DP4</strain>
        <plasmid evidence="10">Plasmid pDVUL01</plasmid>
    </source>
</reference>
<dbReference type="SMR" id="A0A0H3ADR1"/>
<proteinExistence type="inferred from homology"/>
<dbReference type="RefSeq" id="WP_011176681.1">
    <property type="nucleotide sequence ID" value="NC_008741.1"/>
</dbReference>
<evidence type="ECO:0000256" key="1">
    <source>
        <dbReference type="ARBA" id="ARBA00004651"/>
    </source>
</evidence>
<dbReference type="PIRSF" id="PIRSF004669">
    <property type="entry name" value="FliQ"/>
    <property type="match status" value="1"/>
</dbReference>
<dbReference type="InterPro" id="IPR006306">
    <property type="entry name" value="T3SS_HrpO"/>
</dbReference>
<keyword evidence="3" id="KW-1003">Cell membrane</keyword>
<dbReference type="NCBIfam" id="TIGR01403">
    <property type="entry name" value="fliQ_rel_III"/>
    <property type="match status" value="1"/>
</dbReference>
<dbReference type="GO" id="GO:0005886">
    <property type="term" value="C:plasma membrane"/>
    <property type="evidence" value="ECO:0007669"/>
    <property type="project" value="UniProtKB-SubCell"/>
</dbReference>
<geneLocation type="plasmid" evidence="9 10">
    <name>pDVUL01</name>
</geneLocation>
<dbReference type="GO" id="GO:0009306">
    <property type="term" value="P:protein secretion"/>
    <property type="evidence" value="ECO:0007669"/>
    <property type="project" value="InterPro"/>
</dbReference>
<name>A0A0H3ADR1_NITV4</name>
<evidence type="ECO:0000256" key="5">
    <source>
        <dbReference type="ARBA" id="ARBA00022989"/>
    </source>
</evidence>
<dbReference type="EMBL" id="CP000528">
    <property type="protein sequence ID" value="ABM30020.1"/>
    <property type="molecule type" value="Genomic_DNA"/>
</dbReference>
<dbReference type="Pfam" id="PF01313">
    <property type="entry name" value="Bac_export_3"/>
    <property type="match status" value="1"/>
</dbReference>
<keyword evidence="4 8" id="KW-0812">Transmembrane</keyword>
<gene>
    <name evidence="9" type="ordered locus">Dvul_3009</name>
</gene>
<comment type="subcellular location">
    <subcellularLocation>
        <location evidence="1">Cell membrane</location>
        <topology evidence="1">Multi-pass membrane protein</topology>
    </subcellularLocation>
</comment>
<dbReference type="InterPro" id="IPR002191">
    <property type="entry name" value="Bac_export_3"/>
</dbReference>
<evidence type="ECO:0000256" key="7">
    <source>
        <dbReference type="ARBA" id="ARBA00023136"/>
    </source>
</evidence>
<dbReference type="PANTHER" id="PTHR34040">
    <property type="entry name" value="FLAGELLAR BIOSYNTHETIC PROTEIN FLIQ"/>
    <property type="match status" value="1"/>
</dbReference>
<protein>
    <submittedName>
        <fullName evidence="9">Type III secretion protein, HrpO family</fullName>
    </submittedName>
</protein>
<dbReference type="AlphaFoldDB" id="A0A0H3ADR1"/>
<organism evidence="9 10">
    <name type="scientific">Nitratidesulfovibrio vulgaris (strain DP4)</name>
    <name type="common">Desulfovibrio vulgaris</name>
    <dbReference type="NCBI Taxonomy" id="391774"/>
    <lineage>
        <taxon>Bacteria</taxon>
        <taxon>Pseudomonadati</taxon>
        <taxon>Thermodesulfobacteriota</taxon>
        <taxon>Desulfovibrionia</taxon>
        <taxon>Desulfovibrionales</taxon>
        <taxon>Desulfovibrionaceae</taxon>
        <taxon>Nitratidesulfovibrio</taxon>
    </lineage>
</organism>
<evidence type="ECO:0000256" key="6">
    <source>
        <dbReference type="ARBA" id="ARBA00023026"/>
    </source>
</evidence>